<evidence type="ECO:0000313" key="2">
    <source>
        <dbReference type="Proteomes" id="UP000198951"/>
    </source>
</evidence>
<accession>A0A1H4FWL5</accession>
<dbReference type="EMBL" id="FNRD01000015">
    <property type="protein sequence ID" value="SEB01028.1"/>
    <property type="molecule type" value="Genomic_DNA"/>
</dbReference>
<dbReference type="AlphaFoldDB" id="A0A1H4FWL5"/>
<protein>
    <submittedName>
        <fullName evidence="1">Uncharacterized protein</fullName>
    </submittedName>
</protein>
<proteinExistence type="predicted"/>
<evidence type="ECO:0000313" key="1">
    <source>
        <dbReference type="EMBL" id="SEB01028.1"/>
    </source>
</evidence>
<organism evidence="1 2">
    <name type="scientific">Flavobacterium gillisiae</name>
    <dbReference type="NCBI Taxonomy" id="150146"/>
    <lineage>
        <taxon>Bacteria</taxon>
        <taxon>Pseudomonadati</taxon>
        <taxon>Bacteroidota</taxon>
        <taxon>Flavobacteriia</taxon>
        <taxon>Flavobacteriales</taxon>
        <taxon>Flavobacteriaceae</taxon>
        <taxon>Flavobacterium</taxon>
    </lineage>
</organism>
<reference evidence="2" key="1">
    <citation type="submission" date="2016-10" db="EMBL/GenBank/DDBJ databases">
        <authorList>
            <person name="Varghese N."/>
            <person name="Submissions S."/>
        </authorList>
    </citation>
    <scope>NUCLEOTIDE SEQUENCE [LARGE SCALE GENOMIC DNA]</scope>
    <source>
        <strain evidence="2">DSM 22376</strain>
    </source>
</reference>
<dbReference type="Proteomes" id="UP000198951">
    <property type="component" value="Unassembled WGS sequence"/>
</dbReference>
<name>A0A1H4FWL5_9FLAO</name>
<keyword evidence="2" id="KW-1185">Reference proteome</keyword>
<gene>
    <name evidence="1" type="ORF">SAMN05443667_11526</name>
</gene>
<sequence length="136" mass="15581">MITVFVAASIMSCQNYTTETQQTEQVQKVEKIDDTEKIEKVFGKFKSLYNQLLEFKDKDNFKKFGFGQGSPYNKWLKEVEQLENNADSKLLLQKGFVAGDLKSLGMEYVGSKGQKTEVTNYFNNIFLEAINPKPVE</sequence>